<evidence type="ECO:0000256" key="1">
    <source>
        <dbReference type="SAM" id="MobiDB-lite"/>
    </source>
</evidence>
<feature type="compositionally biased region" description="Basic and acidic residues" evidence="1">
    <location>
        <begin position="89"/>
        <end position="104"/>
    </location>
</feature>
<sequence length="315" mass="36038">KRTVYLVFKSVFNGINTHPRTDKTIKRKIQTHGNRTEEIRTLLQEHNLDDVSKSVKTLLEGDIFRSILKAKMRFPELFDVSPAQSAERAASEAEATRTEEDAIRDMTVGPPGGSPLHPETFTIRSLYPLYLPAKGQRRLLSKVQDVLEHACFTFAKRIMTQELHEQGRDSPDCVELNCWTGIFRSRQSLFDVERITTLVKPFGELLSSIAQIRHTAVHRLKVTAGRVESFLIDAEALATLLGDDICARQLSRLRRETHSVVEEFGRNKDLLEVRYMDKRKEIVARRAELDRIETAAWEAMLDEDKQYQCFAGANL</sequence>
<organism evidence="2 3">
    <name type="scientific">Didymella exigua CBS 183.55</name>
    <dbReference type="NCBI Taxonomy" id="1150837"/>
    <lineage>
        <taxon>Eukaryota</taxon>
        <taxon>Fungi</taxon>
        <taxon>Dikarya</taxon>
        <taxon>Ascomycota</taxon>
        <taxon>Pezizomycotina</taxon>
        <taxon>Dothideomycetes</taxon>
        <taxon>Pleosporomycetidae</taxon>
        <taxon>Pleosporales</taxon>
        <taxon>Pleosporineae</taxon>
        <taxon>Didymellaceae</taxon>
        <taxon>Didymella</taxon>
    </lineage>
</organism>
<accession>A0A6A5R8R8</accession>
<reference evidence="2" key="1">
    <citation type="journal article" date="2020" name="Stud. Mycol.">
        <title>101 Dothideomycetes genomes: a test case for predicting lifestyles and emergence of pathogens.</title>
        <authorList>
            <person name="Haridas S."/>
            <person name="Albert R."/>
            <person name="Binder M."/>
            <person name="Bloem J."/>
            <person name="Labutti K."/>
            <person name="Salamov A."/>
            <person name="Andreopoulos B."/>
            <person name="Baker S."/>
            <person name="Barry K."/>
            <person name="Bills G."/>
            <person name="Bluhm B."/>
            <person name="Cannon C."/>
            <person name="Castanera R."/>
            <person name="Culley D."/>
            <person name="Daum C."/>
            <person name="Ezra D."/>
            <person name="Gonzalez J."/>
            <person name="Henrissat B."/>
            <person name="Kuo A."/>
            <person name="Liang C."/>
            <person name="Lipzen A."/>
            <person name="Lutzoni F."/>
            <person name="Magnuson J."/>
            <person name="Mondo S."/>
            <person name="Nolan M."/>
            <person name="Ohm R."/>
            <person name="Pangilinan J."/>
            <person name="Park H.-J."/>
            <person name="Ramirez L."/>
            <person name="Alfaro M."/>
            <person name="Sun H."/>
            <person name="Tritt A."/>
            <person name="Yoshinaga Y."/>
            <person name="Zwiers L.-H."/>
            <person name="Turgeon B."/>
            <person name="Goodwin S."/>
            <person name="Spatafora J."/>
            <person name="Crous P."/>
            <person name="Grigoriev I."/>
        </authorList>
    </citation>
    <scope>NUCLEOTIDE SEQUENCE</scope>
    <source>
        <strain evidence="2">CBS 183.55</strain>
    </source>
</reference>
<feature type="non-terminal residue" evidence="2">
    <location>
        <position position="315"/>
    </location>
</feature>
<dbReference type="GeneID" id="54352358"/>
<gene>
    <name evidence="2" type="ORF">M421DRAFT_46247</name>
</gene>
<evidence type="ECO:0008006" key="4">
    <source>
        <dbReference type="Google" id="ProtNLM"/>
    </source>
</evidence>
<evidence type="ECO:0000313" key="3">
    <source>
        <dbReference type="Proteomes" id="UP000800082"/>
    </source>
</evidence>
<dbReference type="OrthoDB" id="5324651at2759"/>
<feature type="region of interest" description="Disordered" evidence="1">
    <location>
        <begin position="85"/>
        <end position="117"/>
    </location>
</feature>
<protein>
    <recommendedName>
        <fullName evidence="4">Ubiquinol-cytochrome-c reductase cytochrome c1</fullName>
    </recommendedName>
</protein>
<keyword evidence="3" id="KW-1185">Reference proteome</keyword>
<feature type="non-terminal residue" evidence="2">
    <location>
        <position position="1"/>
    </location>
</feature>
<evidence type="ECO:0000313" key="2">
    <source>
        <dbReference type="EMBL" id="KAF1923568.1"/>
    </source>
</evidence>
<dbReference type="Proteomes" id="UP000800082">
    <property type="component" value="Unassembled WGS sequence"/>
</dbReference>
<dbReference type="EMBL" id="ML979003">
    <property type="protein sequence ID" value="KAF1923568.1"/>
    <property type="molecule type" value="Genomic_DNA"/>
</dbReference>
<proteinExistence type="predicted"/>
<dbReference type="RefSeq" id="XP_033443821.1">
    <property type="nucleotide sequence ID" value="XM_033594690.1"/>
</dbReference>
<name>A0A6A5R8R8_9PLEO</name>
<dbReference type="AlphaFoldDB" id="A0A6A5R8R8"/>